<comment type="caution">
    <text evidence="1">The sequence shown here is derived from an EMBL/GenBank/DDBJ whole genome shotgun (WGS) entry which is preliminary data.</text>
</comment>
<sequence>MIIYKKVTVLMEQIPRLSDDVLYIISEKLLFKNRYVHFDLRITNGYTLFMYHSAKNMRALLSHFSKMKRLGISNYGNDDSENNIFISFGRDDKPLKFYYISKNLFSDLLEAGLLHISHIKITNVLGQLSKVDFSAANKNIYKYLVNLEEGLSDSSSSISSSLNISRIIINEPAETIKKHLITLLSMNIETMEILCSNNGNMFDCDPKTFELVLLERPSISMNRTKKITTKCTIELNSTTNFLNNLMNYIQFLLLCCPNLESIDFVLTYDSKLKTDFSDSGSYESTSDDSVSLLSPEEFVTNLESFFTSIIDYLKNLENGGKDLKIKIEFYSEFAAHTFDLIPKNNELFSLGKHIEKNLLVDTMNDNYLDESSEYHARDIEIVDSIGRQHKCLFKIFSVMPDYIYSDSDDYFYGGSYDSDEYGYYFD</sequence>
<evidence type="ECO:0000313" key="1">
    <source>
        <dbReference type="EMBL" id="CAD2196387.1"/>
    </source>
</evidence>
<protein>
    <submittedName>
        <fullName evidence="1">Uncharacterized protein</fullName>
    </submittedName>
</protein>
<evidence type="ECO:0000313" key="2">
    <source>
        <dbReference type="Proteomes" id="UP000580250"/>
    </source>
</evidence>
<dbReference type="EMBL" id="CAJEWN010001311">
    <property type="protein sequence ID" value="CAD2196387.1"/>
    <property type="molecule type" value="Genomic_DNA"/>
</dbReference>
<reference evidence="1 2" key="1">
    <citation type="submission" date="2020-08" db="EMBL/GenBank/DDBJ databases">
        <authorList>
            <person name="Koutsovoulos G."/>
            <person name="Danchin GJ E."/>
        </authorList>
    </citation>
    <scope>NUCLEOTIDE SEQUENCE [LARGE SCALE GENOMIC DNA]</scope>
</reference>
<proteinExistence type="predicted"/>
<name>A0A6V7XBP8_MELEN</name>
<organism evidence="1 2">
    <name type="scientific">Meloidogyne enterolobii</name>
    <name type="common">Root-knot nematode worm</name>
    <name type="synonym">Meloidogyne mayaguensis</name>
    <dbReference type="NCBI Taxonomy" id="390850"/>
    <lineage>
        <taxon>Eukaryota</taxon>
        <taxon>Metazoa</taxon>
        <taxon>Ecdysozoa</taxon>
        <taxon>Nematoda</taxon>
        <taxon>Chromadorea</taxon>
        <taxon>Rhabditida</taxon>
        <taxon>Tylenchina</taxon>
        <taxon>Tylenchomorpha</taxon>
        <taxon>Tylenchoidea</taxon>
        <taxon>Meloidogynidae</taxon>
        <taxon>Meloidogyninae</taxon>
        <taxon>Meloidogyne</taxon>
    </lineage>
</organism>
<dbReference type="Proteomes" id="UP000580250">
    <property type="component" value="Unassembled WGS sequence"/>
</dbReference>
<accession>A0A6V7XBP8</accession>
<dbReference type="AlphaFoldDB" id="A0A6V7XBP8"/>
<gene>
    <name evidence="1" type="ORF">MENT_LOCUS49552</name>
</gene>